<gene>
    <name evidence="1" type="ORF">NOXIFER_307</name>
</gene>
<keyword evidence="2" id="KW-1185">Reference proteome</keyword>
<organism evidence="1 2">
    <name type="scientific">Pseudomonas phage Noxifer</name>
    <dbReference type="NCBI Taxonomy" id="2006684"/>
    <lineage>
        <taxon>Viruses</taxon>
        <taxon>Duplodnaviria</taxon>
        <taxon>Heunggongvirae</taxon>
        <taxon>Uroviricota</taxon>
        <taxon>Caudoviricetes</taxon>
        <taxon>Chimalliviridae</taxon>
        <taxon>Noxifervirus</taxon>
        <taxon>Noxifervirus noxifer</taxon>
    </lineage>
</organism>
<sequence>MSLSNIATAIRTSVAAELEKVQLPEGVEVSAEVKQQFADAGTRGTLAGLDSLQGAGFVHITGSVEEGNDDVANATPAEILGELFGSVNS</sequence>
<dbReference type="Proteomes" id="UP000224829">
    <property type="component" value="Segment"/>
</dbReference>
<dbReference type="EMBL" id="MF063068">
    <property type="protein sequence ID" value="ARV77472.1"/>
    <property type="molecule type" value="Genomic_DNA"/>
</dbReference>
<evidence type="ECO:0000313" key="1">
    <source>
        <dbReference type="EMBL" id="ARV77472.1"/>
    </source>
</evidence>
<proteinExistence type="predicted"/>
<evidence type="ECO:0000313" key="2">
    <source>
        <dbReference type="Proteomes" id="UP000224829"/>
    </source>
</evidence>
<reference evidence="1 2" key="1">
    <citation type="submission" date="2017-05" db="EMBL/GenBank/DDBJ databases">
        <authorList>
            <person name="Song R."/>
            <person name="Chenine A.L."/>
            <person name="Ruprecht R.M."/>
        </authorList>
    </citation>
    <scope>NUCLEOTIDE SEQUENCE [LARGE SCALE GENOMIC DNA]</scope>
</reference>
<protein>
    <submittedName>
        <fullName evidence="1">Uncharacterized protein</fullName>
    </submittedName>
</protein>
<name>A0A1Y0SVC0_9CAUD</name>
<accession>A0A1Y0SVC0</accession>